<dbReference type="EMBL" id="LXQA010592795">
    <property type="protein sequence ID" value="MCI61048.1"/>
    <property type="molecule type" value="Genomic_DNA"/>
</dbReference>
<evidence type="ECO:0000256" key="1">
    <source>
        <dbReference type="SAM" id="MobiDB-lite"/>
    </source>
</evidence>
<sequence>MAEEVQDSLSPAASSYHDASHRRHDSHQGSLRRNSVLIIFAHKF</sequence>
<reference evidence="2 3" key="1">
    <citation type="journal article" date="2018" name="Front. Plant Sci.">
        <title>Red Clover (Trifolium pratense) and Zigzag Clover (T. medium) - A Picture of Genomic Similarities and Differences.</title>
        <authorList>
            <person name="Dluhosova J."/>
            <person name="Istvanek J."/>
            <person name="Nedelnik J."/>
            <person name="Repkova J."/>
        </authorList>
    </citation>
    <scope>NUCLEOTIDE SEQUENCE [LARGE SCALE GENOMIC DNA]</scope>
    <source>
        <strain evidence="3">cv. 10/8</strain>
        <tissue evidence="2">Leaf</tissue>
    </source>
</reference>
<dbReference type="Proteomes" id="UP000265520">
    <property type="component" value="Unassembled WGS sequence"/>
</dbReference>
<accession>A0A392TJ76</accession>
<feature type="non-terminal residue" evidence="2">
    <location>
        <position position="44"/>
    </location>
</feature>
<comment type="caution">
    <text evidence="2">The sequence shown here is derived from an EMBL/GenBank/DDBJ whole genome shotgun (WGS) entry which is preliminary data.</text>
</comment>
<keyword evidence="3" id="KW-1185">Reference proteome</keyword>
<evidence type="ECO:0000313" key="2">
    <source>
        <dbReference type="EMBL" id="MCI61048.1"/>
    </source>
</evidence>
<protein>
    <submittedName>
        <fullName evidence="2">Uncharacterized protein</fullName>
    </submittedName>
</protein>
<evidence type="ECO:0000313" key="3">
    <source>
        <dbReference type="Proteomes" id="UP000265520"/>
    </source>
</evidence>
<name>A0A392TJ76_9FABA</name>
<feature type="region of interest" description="Disordered" evidence="1">
    <location>
        <begin position="1"/>
        <end position="29"/>
    </location>
</feature>
<proteinExistence type="predicted"/>
<dbReference type="AlphaFoldDB" id="A0A392TJ76"/>
<organism evidence="2 3">
    <name type="scientific">Trifolium medium</name>
    <dbReference type="NCBI Taxonomy" id="97028"/>
    <lineage>
        <taxon>Eukaryota</taxon>
        <taxon>Viridiplantae</taxon>
        <taxon>Streptophyta</taxon>
        <taxon>Embryophyta</taxon>
        <taxon>Tracheophyta</taxon>
        <taxon>Spermatophyta</taxon>
        <taxon>Magnoliopsida</taxon>
        <taxon>eudicotyledons</taxon>
        <taxon>Gunneridae</taxon>
        <taxon>Pentapetalae</taxon>
        <taxon>rosids</taxon>
        <taxon>fabids</taxon>
        <taxon>Fabales</taxon>
        <taxon>Fabaceae</taxon>
        <taxon>Papilionoideae</taxon>
        <taxon>50 kb inversion clade</taxon>
        <taxon>NPAAA clade</taxon>
        <taxon>Hologalegina</taxon>
        <taxon>IRL clade</taxon>
        <taxon>Trifolieae</taxon>
        <taxon>Trifolium</taxon>
    </lineage>
</organism>